<dbReference type="InterPro" id="IPR019821">
    <property type="entry name" value="Kinesin_motor_CS"/>
</dbReference>
<evidence type="ECO:0000256" key="1">
    <source>
        <dbReference type="ARBA" id="ARBA00004245"/>
    </source>
</evidence>
<comment type="subcellular location">
    <subcellularLocation>
        <location evidence="1">Cytoplasm</location>
        <location evidence="1">Cytoskeleton</location>
    </subcellularLocation>
</comment>
<dbReference type="Pfam" id="PF25764">
    <property type="entry name" value="KIF21A_4th"/>
    <property type="match status" value="1"/>
</dbReference>
<dbReference type="GO" id="GO:0051231">
    <property type="term" value="P:spindle elongation"/>
    <property type="evidence" value="ECO:0007669"/>
    <property type="project" value="TreeGrafter"/>
</dbReference>
<feature type="region of interest" description="Disordered" evidence="13">
    <location>
        <begin position="1372"/>
        <end position="1405"/>
    </location>
</feature>
<evidence type="ECO:0000259" key="14">
    <source>
        <dbReference type="PROSITE" id="PS50067"/>
    </source>
</evidence>
<sequence length="1708" mass="192573">MTSTAVRVGLRVRPLTQKEELTNCTECITFIPNEPQILVGTDKSFTYDYVFNTESEQKQVYETSAAPLLEKFIEGFNATILAYGQTGSGKTFSMGTGLESSVNPEHEGIVPRCIVDLFRNLEERSESNSEFNYEVYVSFLELYNEELIDLLSPQLQQQAATNKRRSGVPVQPVHTPVEVTIREDIAGNIYWSGVREERCYHPEELLSFLSKGSLCRTTGSTEMNTVSSRSHAVFSVILKQQKSAEEPSITSKFHFVDLAGSERLKRTNAQGDRAKEGISINSGLLALGNVISALGDEARRTSHVPYRDSKLTRLLQDSLGGNSQTLMLACVSPSDSNFMETLNTLKYANRARNIKNRVTINQDFAGSSIEVNQLRAQLARLRIELASVRAENAGSGDHRTASRGPYHHPYASPQRDDEVRALRAEVARLRDRMQDMSTNLIQVTSERDTMVMERELGEFMNNPDFNDEGEEGLLMTSRRSSYIVDGDTNVTPHPVKTHPLVAQYQKTISDLTNELSDTRDRLAFLESTKSAAMATAAAAAANHHPHHALSSFSGTTFHRPEQSFSSSSRRRQGAASGSNRTRRGRRSKTSSASSSTVTSNVTVRKSGKRAVRHHPVVSQSSSLRTSRNSHNKNRSHHRQRLHNDDGAYEDDAYDQDEGFVNEDGYVNEDEIKQSIAKAKAEIQKGMQVLDLIKPMEEAAQSWEDELEAFEKAEKELYEKTSHIERSESDEGNYTSTSSPIDDGQRQSSNDLDLMLEIEALSVPTWDHKSTTTMNKTPRSLNDDEEEDNHSSGSSAASSSYNVNKHETMADKQNPQMVRMLHQIQSDIRVKEELVSHLEKSETKYSFMRRKFDDKIAELHAQLAELQKDRDQALAKTKSTFAAAPNRADMAMQLKEKQQLIETRHVYENKMKQLVIEIHDLKRNYSRTIMNMQSTRNQHESLLRSLRVNVETLKVEKKRMIKRMKQETERVREQMALQERKISKMQRQYTEANHARTRLEREHEAQKLTLKRREKEIVINNSQLKQLTDMLKKAVREGGMLDDQLLSKVSHIMGGSFAAVVRRGGMRNLPGYRQTRKRKNPIPVHVRVERKKQLLDKMLYQFIQGKQAIVEMEQVLFRRERLASEKLELLEERKSIYMAEKETADLTGEPMDMLAIDLADERIDLIEAEISYLSARIRALQSEAAGEADDMLAQSPDSGTGRHQQEKRKVTFADDIVSDPAPSDEWADMDALEEQYNVPSNAAPELVYDVTIKLLKTLEADECRSITEALVDDITNARMSECNRQMTMQNLEKTVQDLRRTLIVMKRAAIATTVENERRIRKLEEKNNGVSKTGDSIDNKIEDYIMNSGNTIFDKIYEDGLRGMIGTPEPDYIMNESPDEASVSTASSSYERRSSTQSEGLMPPPSPLTLPAYTASTATNNLMLSPTRPPTSTVVRAPASLSEKGGVMRVNNSNYPTRDLTPSPDRFYNMIQKRLSWQQRVGGSESPIPMTMVNPAEFSRYANDRESSTSSIHSGHLRRASLQSDFSSSQNSFNNTNGSNTSSGPPTVSSTQSSLRKRAFSVQQPPVQAQSLQYKQASRRASLRELSLKGTNGSPMTHSSSSINYMNEYDYEPTATMSFQRYPGQQQQQQQQQQALKRPPLVSMSTLDNGSRSTTPNGGNVFARLAQTPTRASQAKISHRHSSSSMDELRMRWELERTPSAMSGSYYGD</sequence>
<dbReference type="PANTHER" id="PTHR47969">
    <property type="entry name" value="CHROMOSOME-ASSOCIATED KINESIN KIF4A-RELATED"/>
    <property type="match status" value="1"/>
</dbReference>
<dbReference type="GO" id="GO:0005875">
    <property type="term" value="C:microtubule associated complex"/>
    <property type="evidence" value="ECO:0007669"/>
    <property type="project" value="TreeGrafter"/>
</dbReference>
<feature type="domain" description="Kinesin motor" evidence="14">
    <location>
        <begin position="5"/>
        <end position="354"/>
    </location>
</feature>
<evidence type="ECO:0000256" key="9">
    <source>
        <dbReference type="ARBA" id="ARBA00023175"/>
    </source>
</evidence>
<keyword evidence="3" id="KW-0853">WD repeat</keyword>
<feature type="region of interest" description="Disordered" evidence="13">
    <location>
        <begin position="536"/>
        <end position="652"/>
    </location>
</feature>
<reference evidence="15 16" key="1">
    <citation type="submission" date="2019-09" db="EMBL/GenBank/DDBJ databases">
        <authorList>
            <consortium name="DOE Joint Genome Institute"/>
            <person name="Mondo S.J."/>
            <person name="Navarro-Mendoza M.I."/>
            <person name="Perez-Arques C."/>
            <person name="Panchal S."/>
            <person name="Nicolas F.E."/>
            <person name="Ganguly P."/>
            <person name="Pangilinan J."/>
            <person name="Grigoriev I."/>
            <person name="Heitman J."/>
            <person name="Sanya K."/>
            <person name="Garre V."/>
        </authorList>
    </citation>
    <scope>NUCLEOTIDE SEQUENCE [LARGE SCALE GENOMIC DNA]</scope>
    <source>
        <strain evidence="15 16">MU402</strain>
    </source>
</reference>
<keyword evidence="7 11" id="KW-0067">ATP-binding</keyword>
<keyword evidence="6 11" id="KW-0547">Nucleotide-binding</keyword>
<feature type="region of interest" description="Disordered" evidence="13">
    <location>
        <begin position="390"/>
        <end position="417"/>
    </location>
</feature>
<feature type="coiled-coil region" evidence="12">
    <location>
        <begin position="419"/>
        <end position="446"/>
    </location>
</feature>
<dbReference type="Pfam" id="PF00225">
    <property type="entry name" value="Kinesin"/>
    <property type="match status" value="1"/>
</dbReference>
<evidence type="ECO:0000256" key="5">
    <source>
        <dbReference type="ARBA" id="ARBA00022737"/>
    </source>
</evidence>
<feature type="compositionally biased region" description="Low complexity" evidence="13">
    <location>
        <begin position="562"/>
        <end position="579"/>
    </location>
</feature>
<evidence type="ECO:0000256" key="3">
    <source>
        <dbReference type="ARBA" id="ARBA00022574"/>
    </source>
</evidence>
<feature type="compositionally biased region" description="Low complexity" evidence="13">
    <location>
        <begin position="790"/>
        <end position="799"/>
    </location>
</feature>
<feature type="compositionally biased region" description="Polar residues" evidence="13">
    <location>
        <begin position="1560"/>
        <end position="1575"/>
    </location>
</feature>
<keyword evidence="2" id="KW-0963">Cytoplasm</keyword>
<comment type="caution">
    <text evidence="15">The sequence shown here is derived from an EMBL/GenBank/DDBJ whole genome shotgun (WGS) entry which is preliminary data.</text>
</comment>
<evidence type="ECO:0000313" key="15">
    <source>
        <dbReference type="EMBL" id="KAF1796156.1"/>
    </source>
</evidence>
<evidence type="ECO:0000256" key="8">
    <source>
        <dbReference type="ARBA" id="ARBA00023054"/>
    </source>
</evidence>
<gene>
    <name evidence="15" type="ORF">FB192DRAFT_1463339</name>
</gene>
<dbReference type="FunFam" id="3.40.850.10:FF:000011">
    <property type="entry name" value="Kinesin family member 21A"/>
    <property type="match status" value="1"/>
</dbReference>
<feature type="compositionally biased region" description="Low complexity" evidence="13">
    <location>
        <begin position="589"/>
        <end position="604"/>
    </location>
</feature>
<feature type="compositionally biased region" description="Polar residues" evidence="13">
    <location>
        <begin position="1666"/>
        <end position="1675"/>
    </location>
</feature>
<dbReference type="GO" id="GO:0008017">
    <property type="term" value="F:microtubule binding"/>
    <property type="evidence" value="ECO:0007669"/>
    <property type="project" value="InterPro"/>
</dbReference>
<feature type="compositionally biased region" description="Basic and acidic residues" evidence="13">
    <location>
        <begin position="1686"/>
        <end position="1696"/>
    </location>
</feature>
<feature type="compositionally biased region" description="Polar residues" evidence="13">
    <location>
        <begin position="1642"/>
        <end position="1657"/>
    </location>
</feature>
<feature type="region of interest" description="Disordered" evidence="13">
    <location>
        <begin position="1620"/>
        <end position="1708"/>
    </location>
</feature>
<feature type="coiled-coil region" evidence="12">
    <location>
        <begin position="501"/>
        <end position="528"/>
    </location>
</feature>
<feature type="region of interest" description="Disordered" evidence="13">
    <location>
        <begin position="1190"/>
        <end position="1223"/>
    </location>
</feature>
<dbReference type="GO" id="GO:0005524">
    <property type="term" value="F:ATP binding"/>
    <property type="evidence" value="ECO:0007669"/>
    <property type="project" value="UniProtKB-UniRule"/>
</dbReference>
<dbReference type="GO" id="GO:0005874">
    <property type="term" value="C:microtubule"/>
    <property type="evidence" value="ECO:0007669"/>
    <property type="project" value="UniProtKB-KW"/>
</dbReference>
<dbReference type="SMART" id="SM00129">
    <property type="entry name" value="KISc"/>
    <property type="match status" value="1"/>
</dbReference>
<dbReference type="Proteomes" id="UP000469890">
    <property type="component" value="Unassembled WGS sequence"/>
</dbReference>
<evidence type="ECO:0000256" key="4">
    <source>
        <dbReference type="ARBA" id="ARBA00022701"/>
    </source>
</evidence>
<dbReference type="GO" id="GO:0007018">
    <property type="term" value="P:microtubule-based movement"/>
    <property type="evidence" value="ECO:0007669"/>
    <property type="project" value="InterPro"/>
</dbReference>
<protein>
    <recommendedName>
        <fullName evidence="14">Kinesin motor domain-containing protein</fullName>
    </recommendedName>
</protein>
<feature type="binding site" evidence="11">
    <location>
        <begin position="84"/>
        <end position="91"/>
    </location>
    <ligand>
        <name>ATP</name>
        <dbReference type="ChEBI" id="CHEBI:30616"/>
    </ligand>
</feature>
<keyword evidence="10" id="KW-0206">Cytoskeleton</keyword>
<dbReference type="InterPro" id="IPR001752">
    <property type="entry name" value="Kinesin_motor_dom"/>
</dbReference>
<dbReference type="EMBL" id="JAAECE010000013">
    <property type="protein sequence ID" value="KAF1796156.1"/>
    <property type="molecule type" value="Genomic_DNA"/>
</dbReference>
<dbReference type="PROSITE" id="PS00411">
    <property type="entry name" value="KINESIN_MOTOR_1"/>
    <property type="match status" value="1"/>
</dbReference>
<evidence type="ECO:0000256" key="6">
    <source>
        <dbReference type="ARBA" id="ARBA00022741"/>
    </source>
</evidence>
<dbReference type="SUPFAM" id="SSF52540">
    <property type="entry name" value="P-loop containing nucleoside triphosphate hydrolases"/>
    <property type="match status" value="1"/>
</dbReference>
<accession>A0A8H4EVW6</accession>
<feature type="compositionally biased region" description="Basic residues" evidence="13">
    <location>
        <begin position="627"/>
        <end position="640"/>
    </location>
</feature>
<feature type="region of interest" description="Disordered" evidence="13">
    <location>
        <begin position="766"/>
        <end position="802"/>
    </location>
</feature>
<proteinExistence type="inferred from homology"/>
<organism evidence="15 16">
    <name type="scientific">Mucor circinelloides f. lusitanicus</name>
    <name type="common">Mucor racemosus var. lusitanicus</name>
    <dbReference type="NCBI Taxonomy" id="29924"/>
    <lineage>
        <taxon>Eukaryota</taxon>
        <taxon>Fungi</taxon>
        <taxon>Fungi incertae sedis</taxon>
        <taxon>Mucoromycota</taxon>
        <taxon>Mucoromycotina</taxon>
        <taxon>Mucoromycetes</taxon>
        <taxon>Mucorales</taxon>
        <taxon>Mucorineae</taxon>
        <taxon>Mucoraceae</taxon>
        <taxon>Mucor</taxon>
    </lineage>
</organism>
<feature type="coiled-coil region" evidence="12">
    <location>
        <begin position="692"/>
        <end position="719"/>
    </location>
</feature>
<feature type="compositionally biased region" description="Low complexity" evidence="13">
    <location>
        <begin position="1624"/>
        <end position="1633"/>
    </location>
</feature>
<evidence type="ECO:0000256" key="13">
    <source>
        <dbReference type="SAM" id="MobiDB-lite"/>
    </source>
</evidence>
<feature type="region of interest" description="Disordered" evidence="13">
    <location>
        <begin position="1501"/>
        <end position="1577"/>
    </location>
</feature>
<evidence type="ECO:0000256" key="2">
    <source>
        <dbReference type="ARBA" id="ARBA00022490"/>
    </source>
</evidence>
<dbReference type="PANTHER" id="PTHR47969:SF15">
    <property type="entry name" value="CHROMOSOME-ASSOCIATED KINESIN KIF4A-RELATED"/>
    <property type="match status" value="1"/>
</dbReference>
<feature type="compositionally biased region" description="Polar residues" evidence="13">
    <location>
        <begin position="731"/>
        <end position="747"/>
    </location>
</feature>
<evidence type="ECO:0000256" key="10">
    <source>
        <dbReference type="ARBA" id="ARBA00023212"/>
    </source>
</evidence>
<dbReference type="InterPro" id="IPR036961">
    <property type="entry name" value="Kinesin_motor_dom_sf"/>
</dbReference>
<feature type="compositionally biased region" description="Low complexity" evidence="13">
    <location>
        <begin position="1379"/>
        <end position="1388"/>
    </location>
</feature>
<feature type="compositionally biased region" description="Basic residues" evidence="13">
    <location>
        <begin position="605"/>
        <end position="615"/>
    </location>
</feature>
<dbReference type="GO" id="GO:0007052">
    <property type="term" value="P:mitotic spindle organization"/>
    <property type="evidence" value="ECO:0007669"/>
    <property type="project" value="TreeGrafter"/>
</dbReference>
<dbReference type="PRINTS" id="PR00380">
    <property type="entry name" value="KINESINHEAVY"/>
</dbReference>
<dbReference type="CDD" id="cd01372">
    <property type="entry name" value="KISc_KIF4"/>
    <property type="match status" value="1"/>
</dbReference>
<feature type="compositionally biased region" description="Polar residues" evidence="13">
    <location>
        <begin position="770"/>
        <end position="779"/>
    </location>
</feature>
<name>A0A8H4EVW6_MUCCL</name>
<evidence type="ECO:0000256" key="12">
    <source>
        <dbReference type="SAM" id="Coils"/>
    </source>
</evidence>
<feature type="compositionally biased region" description="Basic and acidic residues" evidence="13">
    <location>
        <begin position="1202"/>
        <end position="1211"/>
    </location>
</feature>
<keyword evidence="5" id="KW-0677">Repeat</keyword>
<keyword evidence="9 11" id="KW-0505">Motor protein</keyword>
<keyword evidence="8 12" id="KW-0175">Coiled coil</keyword>
<evidence type="ECO:0000313" key="16">
    <source>
        <dbReference type="Proteomes" id="UP000469890"/>
    </source>
</evidence>
<dbReference type="InterPro" id="IPR027417">
    <property type="entry name" value="P-loop_NTPase"/>
</dbReference>
<feature type="region of interest" description="Disordered" evidence="13">
    <location>
        <begin position="720"/>
        <end position="747"/>
    </location>
</feature>
<dbReference type="PROSITE" id="PS50067">
    <property type="entry name" value="KINESIN_MOTOR_2"/>
    <property type="match status" value="1"/>
</dbReference>
<evidence type="ECO:0000256" key="7">
    <source>
        <dbReference type="ARBA" id="ARBA00022840"/>
    </source>
</evidence>
<dbReference type="GO" id="GO:0003777">
    <property type="term" value="F:microtubule motor activity"/>
    <property type="evidence" value="ECO:0007669"/>
    <property type="project" value="InterPro"/>
</dbReference>
<dbReference type="Gene3D" id="3.40.850.10">
    <property type="entry name" value="Kinesin motor domain"/>
    <property type="match status" value="1"/>
</dbReference>
<comment type="similarity">
    <text evidence="11">Belongs to the TRAFAC class myosin-kinesin ATPase superfamily. Kinesin family.</text>
</comment>
<feature type="coiled-coil region" evidence="12">
    <location>
        <begin position="848"/>
        <end position="1015"/>
    </location>
</feature>
<feature type="compositionally biased region" description="Polar residues" evidence="13">
    <location>
        <begin position="1544"/>
        <end position="1553"/>
    </location>
</feature>
<keyword evidence="4" id="KW-0493">Microtubule</keyword>
<dbReference type="InterPro" id="IPR027640">
    <property type="entry name" value="Kinesin-like_fam"/>
</dbReference>
<evidence type="ECO:0000256" key="11">
    <source>
        <dbReference type="PROSITE-ProRule" id="PRU00283"/>
    </source>
</evidence>
<feature type="compositionally biased region" description="Low complexity" evidence="13">
    <location>
        <begin position="1520"/>
        <end position="1543"/>
    </location>
</feature>